<dbReference type="PANTHER" id="PTHR30441:SF8">
    <property type="entry name" value="DUF748 DOMAIN-CONTAINING PROTEIN"/>
    <property type="match status" value="1"/>
</dbReference>
<dbReference type="GO" id="GO:0090313">
    <property type="term" value="P:regulation of protein targeting to membrane"/>
    <property type="evidence" value="ECO:0007669"/>
    <property type="project" value="TreeGrafter"/>
</dbReference>
<evidence type="ECO:0000256" key="1">
    <source>
        <dbReference type="SAM" id="MobiDB-lite"/>
    </source>
</evidence>
<accession>A0A1C7PBK6</accession>
<evidence type="ECO:0000313" key="3">
    <source>
        <dbReference type="EMBL" id="SEH98180.1"/>
    </source>
</evidence>
<evidence type="ECO:0000256" key="2">
    <source>
        <dbReference type="SAM" id="Phobius"/>
    </source>
</evidence>
<evidence type="ECO:0000313" key="4">
    <source>
        <dbReference type="Proteomes" id="UP000176204"/>
    </source>
</evidence>
<dbReference type="KEGG" id="agl:PYTT_2275"/>
<dbReference type="OrthoDB" id="174450at2"/>
<name>A0A1C7PBK6_9BACT</name>
<dbReference type="InterPro" id="IPR052894">
    <property type="entry name" value="AsmA-related"/>
</dbReference>
<keyword evidence="4" id="KW-1185">Reference proteome</keyword>
<dbReference type="Proteomes" id="UP000176204">
    <property type="component" value="Chromosome I"/>
</dbReference>
<sequence length="1159" mass="127566">MNKGTVKRWTRGLLPSLALLFLAGFGICYLIVATWGLPRFVCTYIEDELHKAGIPVSIGNLRITIFSGLVIHADDICLDAKLDGQKRTVGRIGSARVDISISELFSGNFDIHSIRIGNAEVTIPTQTEIAGSSQLDIGDLHADIEIGHDGNATIENAGFTLQGMHVSVVGRFPLDLKPEKTSQPTTFDLDQSIDDIRPTLGDILAYTDRITWNKEDPPSLEVRFNQERDKDPHVEISLTAPQLGYQGLVFHRFNLSVLYTNDALIVDRCLFHSADPIGWFNMTGRLNLTTRELRSTLTSSIPLIRWYSRLTNDSLLPPSVELEGLPDLKAEVSMQFTADYKGIETMNAYGDFALNDFSVGTQKFSMIEGSFYYKDEALYIHDFSIRTHTKGLSGSLLAYDRQMHVYLDNRLPASVLSNLINELGKTDLNLPTGLKLEGTTDFTLDAHMAFPNGWNEPMILNESALYVKLQDASYEDTSLKNMELHLQLAGDFTRGWNLPPVIQHCMVDLKMAGLTREDMQLDDLNLQATIREIDWKSWKELAYPGSSSITLSTEGCSYNGENLGNFQLQAATQGDNVRIGTCTLKRHDGTISLVAESDGALGMINLDSDFPLHVYQNIFSLGGDMPSALTLPKKANIKARATVDLASILHGEPNAKTLKYLYLGADLDDFSWKHIPLQNLTIDGIYEQAENNDARLTVSNFLLKHDTGELQCVAKGSLLDKTLIEGKSSIRLDVIDKLVEDPDLHDIAAYFKWKPDSKTAAQFTVSLNTLDPGTGYAVKGNAQIKQVDFRGVDIDDASTYVEAKKGAVLLRTPVIVYNNRNYLQAKKKKGSSTSKLTADSVLFDLQKETVAVNNFRGTVFPDYSLRMFAPAAARTLDRFQFQQAVTLAGSGIYPLGDDMGCMSSAINFNTNGLTIYPLLGTNLQLVNTTGRVEISPQWVKVKNLNGIIWNGSFSGQVLAQIDGGDALNAELQTTGCDLSAIAKSYDTTLSAATVNNYIAFTSSGGRTSTIKGSGHAEIRNGNLVEFSLFSMIGRLLGDAIPGLNHVVNYNIQQATFDYTIDKGYLNTGNFTCSGTNIALAGNGNINLDTLYVNAFLRLRFRGLMGIVTLPIYLLTKGIFEFRGAGPLENVSWTMTPYSGKSQSKPDPPAEEPAEPKRKR</sequence>
<reference evidence="4" key="1">
    <citation type="submission" date="2016-09" db="EMBL/GenBank/DDBJ databases">
        <authorList>
            <person name="Koehorst J."/>
        </authorList>
    </citation>
    <scope>NUCLEOTIDE SEQUENCE [LARGE SCALE GENOMIC DNA]</scope>
</reference>
<feature type="transmembrane region" description="Helical" evidence="2">
    <location>
        <begin position="12"/>
        <end position="37"/>
    </location>
</feature>
<gene>
    <name evidence="3" type="ORF">PYTT_2275</name>
</gene>
<dbReference type="EMBL" id="LT629973">
    <property type="protein sequence ID" value="SEH98180.1"/>
    <property type="molecule type" value="Genomic_DNA"/>
</dbReference>
<proteinExistence type="predicted"/>
<keyword evidence="2" id="KW-0472">Membrane</keyword>
<organism evidence="3 4">
    <name type="scientific">Akkermansia glycaniphila</name>
    <dbReference type="NCBI Taxonomy" id="1679444"/>
    <lineage>
        <taxon>Bacteria</taxon>
        <taxon>Pseudomonadati</taxon>
        <taxon>Verrucomicrobiota</taxon>
        <taxon>Verrucomicrobiia</taxon>
        <taxon>Verrucomicrobiales</taxon>
        <taxon>Akkermansiaceae</taxon>
        <taxon>Akkermansia</taxon>
    </lineage>
</organism>
<dbReference type="AlphaFoldDB" id="A0A1C7PBK6"/>
<protein>
    <submittedName>
        <fullName evidence="3">Asma-like c-terminal region</fullName>
    </submittedName>
</protein>
<dbReference type="PANTHER" id="PTHR30441">
    <property type="entry name" value="DUF748 DOMAIN-CONTAINING PROTEIN"/>
    <property type="match status" value="1"/>
</dbReference>
<dbReference type="STRING" id="1679444.PYTT_2275"/>
<keyword evidence="2" id="KW-1133">Transmembrane helix</keyword>
<keyword evidence="2" id="KW-0812">Transmembrane</keyword>
<feature type="region of interest" description="Disordered" evidence="1">
    <location>
        <begin position="1135"/>
        <end position="1159"/>
    </location>
</feature>
<dbReference type="RefSeq" id="WP_067775981.1">
    <property type="nucleotide sequence ID" value="NZ_LIGX01000024.1"/>
</dbReference>
<dbReference type="GO" id="GO:0005886">
    <property type="term" value="C:plasma membrane"/>
    <property type="evidence" value="ECO:0007669"/>
    <property type="project" value="TreeGrafter"/>
</dbReference>